<gene>
    <name evidence="1" type="ORF">F5891DRAFT_1194653</name>
</gene>
<reference evidence="1" key="1">
    <citation type="journal article" date="2020" name="New Phytol.">
        <title>Comparative genomics reveals dynamic genome evolution in host specialist ectomycorrhizal fungi.</title>
        <authorList>
            <person name="Lofgren L.A."/>
            <person name="Nguyen N.H."/>
            <person name="Vilgalys R."/>
            <person name="Ruytinx J."/>
            <person name="Liao H.L."/>
            <person name="Branco S."/>
            <person name="Kuo A."/>
            <person name="LaButti K."/>
            <person name="Lipzen A."/>
            <person name="Andreopoulos W."/>
            <person name="Pangilinan J."/>
            <person name="Riley R."/>
            <person name="Hundley H."/>
            <person name="Na H."/>
            <person name="Barry K."/>
            <person name="Grigoriev I.V."/>
            <person name="Stajich J.E."/>
            <person name="Kennedy P.G."/>
        </authorList>
    </citation>
    <scope>NUCLEOTIDE SEQUENCE</scope>
    <source>
        <strain evidence="1">FC203</strain>
    </source>
</reference>
<organism evidence="1 2">
    <name type="scientific">Suillus fuscotomentosus</name>
    <dbReference type="NCBI Taxonomy" id="1912939"/>
    <lineage>
        <taxon>Eukaryota</taxon>
        <taxon>Fungi</taxon>
        <taxon>Dikarya</taxon>
        <taxon>Basidiomycota</taxon>
        <taxon>Agaricomycotina</taxon>
        <taxon>Agaricomycetes</taxon>
        <taxon>Agaricomycetidae</taxon>
        <taxon>Boletales</taxon>
        <taxon>Suillineae</taxon>
        <taxon>Suillaceae</taxon>
        <taxon>Suillus</taxon>
    </lineage>
</organism>
<dbReference type="RefSeq" id="XP_041220565.1">
    <property type="nucleotide sequence ID" value="XM_041367980.1"/>
</dbReference>
<accession>A0AAD4HGU7</accession>
<protein>
    <submittedName>
        <fullName evidence="1">Uncharacterized protein</fullName>
    </submittedName>
</protein>
<sequence length="172" mass="18754">MTGRIEFNEAFEKLNATADPALVLQWAEQEAHAQASRLHDPKSMDIYEVQLDKGKSSLSSKSLSNENRQQVPTSRRGVATWLANGMTLEEIQIGLDKLQGDIERWVEAGAAFIGRGYDDGDMVSMDIGFIVDHAPSDDSDSELNDGPIGQAVSIGYHPETTVIPLPSNIGIQ</sequence>
<dbReference type="GeneID" id="64662278"/>
<keyword evidence="2" id="KW-1185">Reference proteome</keyword>
<name>A0AAD4HGU7_9AGAM</name>
<proteinExistence type="predicted"/>
<evidence type="ECO:0000313" key="2">
    <source>
        <dbReference type="Proteomes" id="UP001195769"/>
    </source>
</evidence>
<comment type="caution">
    <text evidence="1">The sequence shown here is derived from an EMBL/GenBank/DDBJ whole genome shotgun (WGS) entry which is preliminary data.</text>
</comment>
<evidence type="ECO:0000313" key="1">
    <source>
        <dbReference type="EMBL" id="KAG1894989.1"/>
    </source>
</evidence>
<dbReference type="AlphaFoldDB" id="A0AAD4HGU7"/>
<dbReference type="EMBL" id="JABBWK010000072">
    <property type="protein sequence ID" value="KAG1894989.1"/>
    <property type="molecule type" value="Genomic_DNA"/>
</dbReference>
<dbReference type="Proteomes" id="UP001195769">
    <property type="component" value="Unassembled WGS sequence"/>
</dbReference>